<sequence length="88" mass="9923">VSDTSDPEYQQHLSVQAPVITDWEGTRISGGFTLLSSRVEVISYQINVFMLWCRFPVLSIISTPAGNLLEDIRRGGITDRNLKHYISI</sequence>
<dbReference type="Proteomes" id="UP000288216">
    <property type="component" value="Unassembled WGS sequence"/>
</dbReference>
<dbReference type="AlphaFoldDB" id="A0A401QB41"/>
<gene>
    <name evidence="1" type="ORF">scyTo_0021653</name>
</gene>
<organism evidence="1 2">
    <name type="scientific">Scyliorhinus torazame</name>
    <name type="common">Cloudy catshark</name>
    <name type="synonym">Catulus torazame</name>
    <dbReference type="NCBI Taxonomy" id="75743"/>
    <lineage>
        <taxon>Eukaryota</taxon>
        <taxon>Metazoa</taxon>
        <taxon>Chordata</taxon>
        <taxon>Craniata</taxon>
        <taxon>Vertebrata</taxon>
        <taxon>Chondrichthyes</taxon>
        <taxon>Elasmobranchii</taxon>
        <taxon>Galeomorphii</taxon>
        <taxon>Galeoidea</taxon>
        <taxon>Carcharhiniformes</taxon>
        <taxon>Scyliorhinidae</taxon>
        <taxon>Scyliorhinus</taxon>
    </lineage>
</organism>
<dbReference type="EMBL" id="BFAA01019593">
    <property type="protein sequence ID" value="GCB82599.1"/>
    <property type="molecule type" value="Genomic_DNA"/>
</dbReference>
<comment type="caution">
    <text evidence="1">The sequence shown here is derived from an EMBL/GenBank/DDBJ whole genome shotgun (WGS) entry which is preliminary data.</text>
</comment>
<proteinExistence type="predicted"/>
<name>A0A401QB41_SCYTO</name>
<accession>A0A401QB41</accession>
<evidence type="ECO:0000313" key="2">
    <source>
        <dbReference type="Proteomes" id="UP000288216"/>
    </source>
</evidence>
<keyword evidence="2" id="KW-1185">Reference proteome</keyword>
<evidence type="ECO:0000313" key="1">
    <source>
        <dbReference type="EMBL" id="GCB82599.1"/>
    </source>
</evidence>
<protein>
    <submittedName>
        <fullName evidence="1">Uncharacterized protein</fullName>
    </submittedName>
</protein>
<reference evidence="1 2" key="1">
    <citation type="journal article" date="2018" name="Nat. Ecol. Evol.">
        <title>Shark genomes provide insights into elasmobranch evolution and the origin of vertebrates.</title>
        <authorList>
            <person name="Hara Y"/>
            <person name="Yamaguchi K"/>
            <person name="Onimaru K"/>
            <person name="Kadota M"/>
            <person name="Koyanagi M"/>
            <person name="Keeley SD"/>
            <person name="Tatsumi K"/>
            <person name="Tanaka K"/>
            <person name="Motone F"/>
            <person name="Kageyama Y"/>
            <person name="Nozu R"/>
            <person name="Adachi N"/>
            <person name="Nishimura O"/>
            <person name="Nakagawa R"/>
            <person name="Tanegashima C"/>
            <person name="Kiyatake I"/>
            <person name="Matsumoto R"/>
            <person name="Murakumo K"/>
            <person name="Nishida K"/>
            <person name="Terakita A"/>
            <person name="Kuratani S"/>
            <person name="Sato K"/>
            <person name="Hyodo S Kuraku.S."/>
        </authorList>
    </citation>
    <scope>NUCLEOTIDE SEQUENCE [LARGE SCALE GENOMIC DNA]</scope>
</reference>
<feature type="non-terminal residue" evidence="1">
    <location>
        <position position="1"/>
    </location>
</feature>